<dbReference type="HOGENOM" id="CLU_1255699_0_0_1"/>
<dbReference type="EMBL" id="ADOT01000195">
    <property type="protein sequence ID" value="EGX46034.1"/>
    <property type="molecule type" value="Genomic_DNA"/>
</dbReference>
<dbReference type="AlphaFoldDB" id="G1XL28"/>
<accession>G1XL28</accession>
<evidence type="ECO:0000313" key="1">
    <source>
        <dbReference type="EMBL" id="EGX46034.1"/>
    </source>
</evidence>
<dbReference type="InParanoid" id="G1XL28"/>
<sequence length="220" mass="24393">MHQIIVCNSSDYFKSLCAGAPADELGCKLLSFDTTPRAFEVIGLWVYGDQDLENHRDTKAIEEALVYTESVGMEDLRVELLEGFMKLKLQITCNTANGYRMAPESLTSEAQWNIFEEICEHSLPRDLSTVGVFVAGNLPGVNPSPTWLRQLSTESKNGFMAAALIEQNPQILCQENNDIFSFFANIKCGFPWSPGVGLGRNEVSQVDDTAMQIKFAALNL</sequence>
<organism evidence="1 2">
    <name type="scientific">Arthrobotrys oligospora (strain ATCC 24927 / CBS 115.81 / DSM 1491)</name>
    <name type="common">Nematode-trapping fungus</name>
    <name type="synonym">Didymozoophaga oligospora</name>
    <dbReference type="NCBI Taxonomy" id="756982"/>
    <lineage>
        <taxon>Eukaryota</taxon>
        <taxon>Fungi</taxon>
        <taxon>Dikarya</taxon>
        <taxon>Ascomycota</taxon>
        <taxon>Pezizomycotina</taxon>
        <taxon>Orbiliomycetes</taxon>
        <taxon>Orbiliales</taxon>
        <taxon>Orbiliaceae</taxon>
        <taxon>Orbilia</taxon>
        <taxon>Orbilia oligospora</taxon>
    </lineage>
</organism>
<proteinExistence type="predicted"/>
<comment type="caution">
    <text evidence="1">The sequence shown here is derived from an EMBL/GenBank/DDBJ whole genome shotgun (WGS) entry which is preliminary data.</text>
</comment>
<gene>
    <name evidence="1" type="ORF">AOL_s00110g198</name>
</gene>
<name>G1XL28_ARTOA</name>
<keyword evidence="2" id="KW-1185">Reference proteome</keyword>
<evidence type="ECO:0008006" key="3">
    <source>
        <dbReference type="Google" id="ProtNLM"/>
    </source>
</evidence>
<evidence type="ECO:0000313" key="2">
    <source>
        <dbReference type="Proteomes" id="UP000008784"/>
    </source>
</evidence>
<reference evidence="1 2" key="1">
    <citation type="journal article" date="2011" name="PLoS Pathog.">
        <title>Genomic and proteomic analyses of the fungus Arthrobotrys oligospora provide insights into nematode-trap formation.</title>
        <authorList>
            <person name="Yang J."/>
            <person name="Wang L."/>
            <person name="Ji X."/>
            <person name="Feng Y."/>
            <person name="Li X."/>
            <person name="Zou C."/>
            <person name="Xu J."/>
            <person name="Ren Y."/>
            <person name="Mi Q."/>
            <person name="Wu J."/>
            <person name="Liu S."/>
            <person name="Liu Y."/>
            <person name="Huang X."/>
            <person name="Wang H."/>
            <person name="Niu X."/>
            <person name="Li J."/>
            <person name="Liang L."/>
            <person name="Luo Y."/>
            <person name="Ji K."/>
            <person name="Zhou W."/>
            <person name="Yu Z."/>
            <person name="Li G."/>
            <person name="Liu Y."/>
            <person name="Li L."/>
            <person name="Qiao M."/>
            <person name="Feng L."/>
            <person name="Zhang K.-Q."/>
        </authorList>
    </citation>
    <scope>NUCLEOTIDE SEQUENCE [LARGE SCALE GENOMIC DNA]</scope>
    <source>
        <strain evidence="2">ATCC 24927 / CBS 115.81 / DSM 1491</strain>
    </source>
</reference>
<dbReference type="Proteomes" id="UP000008784">
    <property type="component" value="Unassembled WGS sequence"/>
</dbReference>
<protein>
    <recommendedName>
        <fullName evidence="3">BTB domain-containing protein</fullName>
    </recommendedName>
</protein>
<dbReference type="RefSeq" id="XP_011125190.1">
    <property type="nucleotide sequence ID" value="XM_011126888.1"/>
</dbReference>
<dbReference type="GeneID" id="22896087"/>